<dbReference type="EMBL" id="JANBQB010000894">
    <property type="protein sequence ID" value="KAJ1973092.1"/>
    <property type="molecule type" value="Genomic_DNA"/>
</dbReference>
<proteinExistence type="predicted"/>
<sequence length="359" mass="40014">MNADDPNDEWAERFDQANAFVRTMQTPPSNAELSNLLAAASPPQPPAFVSKQAILNDQNDLTPASNANIAKDRLRTVQQHLDPSLQGGRASSPEFQQAPIQMPQEDFIDSENYGSDDFSLEPIYDDMPTSVEVFKGPGVSQVSNFDSMIHSLSSNTRQTVNGGLNNARISMDLLERILVAIQRNPLQQLTGQASMYQSIINTALQAIPNGGLSQVMYNIFFVDVLCSQLLHITTGTLNAELTQISDTVKQTLAIYKELLIKTITEIVQAVMKTSLSNNAQREYLHWSVSKAFNQHIPFWGDLMGSWLDIVEPSDAAFNSYWPRVTGDVLDMYFIVMSDGRKEILKELQKQFQNLPKPSL</sequence>
<reference evidence="1" key="1">
    <citation type="submission" date="2022-07" db="EMBL/GenBank/DDBJ databases">
        <title>Phylogenomic reconstructions and comparative analyses of Kickxellomycotina fungi.</title>
        <authorList>
            <person name="Reynolds N.K."/>
            <person name="Stajich J.E."/>
            <person name="Barry K."/>
            <person name="Grigoriev I.V."/>
            <person name="Crous P."/>
            <person name="Smith M.E."/>
        </authorList>
    </citation>
    <scope>NUCLEOTIDE SEQUENCE</scope>
    <source>
        <strain evidence="1">RSA 567</strain>
    </source>
</reference>
<evidence type="ECO:0000313" key="1">
    <source>
        <dbReference type="EMBL" id="KAJ1973092.1"/>
    </source>
</evidence>
<dbReference type="Proteomes" id="UP001151582">
    <property type="component" value="Unassembled WGS sequence"/>
</dbReference>
<comment type="caution">
    <text evidence="1">The sequence shown here is derived from an EMBL/GenBank/DDBJ whole genome shotgun (WGS) entry which is preliminary data.</text>
</comment>
<gene>
    <name evidence="1" type="ORF">H4R34_005193</name>
</gene>
<keyword evidence="2" id="KW-1185">Reference proteome</keyword>
<organism evidence="1 2">
    <name type="scientific">Dimargaris verticillata</name>
    <dbReference type="NCBI Taxonomy" id="2761393"/>
    <lineage>
        <taxon>Eukaryota</taxon>
        <taxon>Fungi</taxon>
        <taxon>Fungi incertae sedis</taxon>
        <taxon>Zoopagomycota</taxon>
        <taxon>Kickxellomycotina</taxon>
        <taxon>Dimargaritomycetes</taxon>
        <taxon>Dimargaritales</taxon>
        <taxon>Dimargaritaceae</taxon>
        <taxon>Dimargaris</taxon>
    </lineage>
</organism>
<protein>
    <submittedName>
        <fullName evidence="1">Uncharacterized protein</fullName>
    </submittedName>
</protein>
<name>A0A9W8B2T8_9FUNG</name>
<dbReference type="AlphaFoldDB" id="A0A9W8B2T8"/>
<accession>A0A9W8B2T8</accession>
<evidence type="ECO:0000313" key="2">
    <source>
        <dbReference type="Proteomes" id="UP001151582"/>
    </source>
</evidence>